<evidence type="ECO:0000256" key="4">
    <source>
        <dbReference type="PROSITE-ProRule" id="PRU00175"/>
    </source>
</evidence>
<evidence type="ECO:0000256" key="5">
    <source>
        <dbReference type="SAM" id="Coils"/>
    </source>
</evidence>
<sequence>MLDSWRKRNAEKEEEREEVVAKKSKTTEKKIEELKVKLKGVEKSLDETCNNITNTIRENSMMRQRVHMSFRNSRRAVQMKKELTVQVKKTARLDETQKLKIEKMERKLDNFKEQDEVYTEAREKTVENREKWMEQLDNIQNNDDETSEEPPSWKTCEICASPFEKLNGRIPRVLKCGHTICTDCAEHFIQNGFVRCPYDRQIFKIENGGIYGLPTNRVLLNM</sequence>
<dbReference type="CTD" id="9817871"/>
<dbReference type="InterPro" id="IPR017907">
    <property type="entry name" value="Znf_RING_CS"/>
</dbReference>
<evidence type="ECO:0000313" key="9">
    <source>
        <dbReference type="Proteomes" id="UP000483820"/>
    </source>
</evidence>
<reference evidence="8 9" key="1">
    <citation type="submission" date="2019-12" db="EMBL/GenBank/DDBJ databases">
        <title>Chromosome-level assembly of the Caenorhabditis remanei genome.</title>
        <authorList>
            <person name="Teterina A.A."/>
            <person name="Willis J.H."/>
            <person name="Phillips P.C."/>
        </authorList>
    </citation>
    <scope>NUCLEOTIDE SEQUENCE [LARGE SCALE GENOMIC DNA]</scope>
    <source>
        <strain evidence="8 9">PX506</strain>
        <tissue evidence="8">Whole organism</tissue>
    </source>
</reference>
<dbReference type="InterPro" id="IPR027370">
    <property type="entry name" value="Znf-RING_euk"/>
</dbReference>
<dbReference type="InterPro" id="IPR052667">
    <property type="entry name" value="E3_ubiquitin-ligase_RING"/>
</dbReference>
<dbReference type="Pfam" id="PF13445">
    <property type="entry name" value="zf-RING_UBOX"/>
    <property type="match status" value="1"/>
</dbReference>
<dbReference type="InterPro" id="IPR013083">
    <property type="entry name" value="Znf_RING/FYVE/PHD"/>
</dbReference>
<dbReference type="GeneID" id="9817871"/>
<dbReference type="SMART" id="SM00184">
    <property type="entry name" value="RING"/>
    <property type="match status" value="1"/>
</dbReference>
<keyword evidence="2 4" id="KW-0863">Zinc-finger</keyword>
<dbReference type="PANTHER" id="PTHR47156">
    <property type="entry name" value="PROTEIN CBG20824"/>
    <property type="match status" value="1"/>
</dbReference>
<evidence type="ECO:0000256" key="3">
    <source>
        <dbReference type="ARBA" id="ARBA00022833"/>
    </source>
</evidence>
<organism evidence="8 9">
    <name type="scientific">Caenorhabditis remanei</name>
    <name type="common">Caenorhabditis vulgaris</name>
    <dbReference type="NCBI Taxonomy" id="31234"/>
    <lineage>
        <taxon>Eukaryota</taxon>
        <taxon>Metazoa</taxon>
        <taxon>Ecdysozoa</taxon>
        <taxon>Nematoda</taxon>
        <taxon>Chromadorea</taxon>
        <taxon>Rhabditida</taxon>
        <taxon>Rhabditina</taxon>
        <taxon>Rhabditomorpha</taxon>
        <taxon>Rhabditoidea</taxon>
        <taxon>Rhabditidae</taxon>
        <taxon>Peloderinae</taxon>
        <taxon>Caenorhabditis</taxon>
    </lineage>
</organism>
<dbReference type="PANTHER" id="PTHR47156:SF6">
    <property type="entry name" value="C2H2-TYPE DOMAIN-CONTAINING PROTEIN-RELATED"/>
    <property type="match status" value="1"/>
</dbReference>
<evidence type="ECO:0000256" key="1">
    <source>
        <dbReference type="ARBA" id="ARBA00022723"/>
    </source>
</evidence>
<evidence type="ECO:0000313" key="8">
    <source>
        <dbReference type="EMBL" id="KAF1770010.1"/>
    </source>
</evidence>
<feature type="domain" description="RING-type" evidence="7">
    <location>
        <begin position="156"/>
        <end position="200"/>
    </location>
</feature>
<accession>A0A6A5HP57</accession>
<keyword evidence="1" id="KW-0479">Metal-binding</keyword>
<keyword evidence="3" id="KW-0862">Zinc</keyword>
<dbReference type="InterPro" id="IPR001841">
    <property type="entry name" value="Znf_RING"/>
</dbReference>
<dbReference type="PROSITE" id="PS00518">
    <property type="entry name" value="ZF_RING_1"/>
    <property type="match status" value="1"/>
</dbReference>
<dbReference type="GO" id="GO:0008270">
    <property type="term" value="F:zinc ion binding"/>
    <property type="evidence" value="ECO:0007669"/>
    <property type="project" value="UniProtKB-KW"/>
</dbReference>
<gene>
    <name evidence="8" type="ORF">GCK72_001827</name>
</gene>
<dbReference type="SUPFAM" id="SSF57850">
    <property type="entry name" value="RING/U-box"/>
    <property type="match status" value="1"/>
</dbReference>
<dbReference type="Gene3D" id="3.30.40.10">
    <property type="entry name" value="Zinc/RING finger domain, C3HC4 (zinc finger)"/>
    <property type="match status" value="1"/>
</dbReference>
<protein>
    <recommendedName>
        <fullName evidence="7">RING-type domain-containing protein</fullName>
    </recommendedName>
</protein>
<dbReference type="AlphaFoldDB" id="A0A6A5HP57"/>
<dbReference type="EMBL" id="WUAV01000001">
    <property type="protein sequence ID" value="KAF1770010.1"/>
    <property type="molecule type" value="Genomic_DNA"/>
</dbReference>
<feature type="region of interest" description="Disordered" evidence="6">
    <location>
        <begin position="1"/>
        <end position="26"/>
    </location>
</feature>
<dbReference type="PROSITE" id="PS50089">
    <property type="entry name" value="ZF_RING_2"/>
    <property type="match status" value="1"/>
</dbReference>
<dbReference type="Proteomes" id="UP000483820">
    <property type="component" value="Chromosome I"/>
</dbReference>
<comment type="caution">
    <text evidence="8">The sequence shown here is derived from an EMBL/GenBank/DDBJ whole genome shotgun (WGS) entry which is preliminary data.</text>
</comment>
<dbReference type="RefSeq" id="XP_003114711.2">
    <property type="nucleotide sequence ID" value="XM_003114663.2"/>
</dbReference>
<keyword evidence="5" id="KW-0175">Coiled coil</keyword>
<feature type="coiled-coil region" evidence="5">
    <location>
        <begin position="94"/>
        <end position="149"/>
    </location>
</feature>
<proteinExistence type="predicted"/>
<dbReference type="KEGG" id="crq:GCK72_001827"/>
<evidence type="ECO:0000256" key="6">
    <source>
        <dbReference type="SAM" id="MobiDB-lite"/>
    </source>
</evidence>
<name>A0A6A5HP57_CAERE</name>
<evidence type="ECO:0000259" key="7">
    <source>
        <dbReference type="PROSITE" id="PS50089"/>
    </source>
</evidence>
<evidence type="ECO:0000256" key="2">
    <source>
        <dbReference type="ARBA" id="ARBA00022771"/>
    </source>
</evidence>